<dbReference type="Gene3D" id="3.40.50.410">
    <property type="entry name" value="von Willebrand factor, type A domain"/>
    <property type="match status" value="1"/>
</dbReference>
<accession>A0A1I8JL82</accession>
<dbReference type="PROSITE" id="PS51257">
    <property type="entry name" value="PROKAR_LIPOPROTEIN"/>
    <property type="match status" value="1"/>
</dbReference>
<dbReference type="InterPro" id="IPR036465">
    <property type="entry name" value="vWFA_dom_sf"/>
</dbReference>
<feature type="chain" id="PRO_5009321874" evidence="1">
    <location>
        <begin position="31"/>
        <end position="840"/>
    </location>
</feature>
<dbReference type="PROSITE" id="PS50234">
    <property type="entry name" value="VWFA"/>
    <property type="match status" value="1"/>
</dbReference>
<protein>
    <submittedName>
        <fullName evidence="4">VWFA domain-containing protein</fullName>
    </submittedName>
</protein>
<dbReference type="Pfam" id="PF00092">
    <property type="entry name" value="VWA"/>
    <property type="match status" value="1"/>
</dbReference>
<evidence type="ECO:0000313" key="3">
    <source>
        <dbReference type="Proteomes" id="UP000095280"/>
    </source>
</evidence>
<feature type="domain" description="VWFA" evidence="2">
    <location>
        <begin position="621"/>
        <end position="733"/>
    </location>
</feature>
<proteinExistence type="predicted"/>
<reference evidence="4" key="1">
    <citation type="submission" date="2016-11" db="UniProtKB">
        <authorList>
            <consortium name="WormBaseParasite"/>
        </authorList>
    </citation>
    <scope>IDENTIFICATION</scope>
</reference>
<dbReference type="AlphaFoldDB" id="A0A1I8JL82"/>
<dbReference type="SUPFAM" id="SSF53300">
    <property type="entry name" value="vWA-like"/>
    <property type="match status" value="1"/>
</dbReference>
<organism evidence="3 4">
    <name type="scientific">Macrostomum lignano</name>
    <dbReference type="NCBI Taxonomy" id="282301"/>
    <lineage>
        <taxon>Eukaryota</taxon>
        <taxon>Metazoa</taxon>
        <taxon>Spiralia</taxon>
        <taxon>Lophotrochozoa</taxon>
        <taxon>Platyhelminthes</taxon>
        <taxon>Rhabditophora</taxon>
        <taxon>Macrostomorpha</taxon>
        <taxon>Macrostomida</taxon>
        <taxon>Macrostomidae</taxon>
        <taxon>Macrostomum</taxon>
    </lineage>
</organism>
<dbReference type="Proteomes" id="UP000095280">
    <property type="component" value="Unplaced"/>
</dbReference>
<feature type="signal peptide" evidence="1">
    <location>
        <begin position="1"/>
        <end position="30"/>
    </location>
</feature>
<evidence type="ECO:0000256" key="1">
    <source>
        <dbReference type="SAM" id="SignalP"/>
    </source>
</evidence>
<sequence>MLHRLRRLPAVATLLLSCLALCQLAQPAAAQLLPASTVHAGQAPTTLPPPSPSFPIIADSQPLPPEIRCPTIRSINCPPGNFHKVSFDPAGCPADACQPCGLTSSHRSECRGLDCPPIASPADFTGQCPAGQYLGEAEDAGCSSLACLPCAPALMGLHYGCRCPPQAAKPPPAAPASSSVDSTTLSAASCPPVPPVRYCPSQSALPASMSEPNLTQRPAVRWPGAPTAHRTPPTGLAAPAPGCTEANKPDCPPGRQPAKQLLRDSSSGLATCHWICEPCPNNTLPVSCPAAGQFRADNPIGHCQPWSCRDCDFKHRDLPACRPSEDCGSQPDWAVACSAGQYRRAAPAAEGGCLQVECASCEMAECKSSLSSRLNSSEAQLPAECRRPCPEPLVLCSPGTTAEFSLDANGCKTATCRPCRDQEACGARPGCSRRGQLDFEAADCQPGLFHLASLRIDGCSAQFCLPCPSAGSRPPGCRDLPAACVASGTALPNCTAGSQQVQQVIDAHGCPSLTCVDCPAERPACPAGYRETPRPTNSSTRIPLDAKGCPVQPWRQSPVEFSSEWLQLDGGCRLRRYRLCPAPVATCRRGELPQLTEGCQYACRQQNWTGTAAACFPGQNYIVFVVDTNRAKSPFQIRFQVASFMARLASQLSYGPAAVQFGAVFYSGRVLSVINPDECPTVDVFFRRLLLLRYDEDSATATGEAVAAAASMLHQVSRPDARRNVEAASLLPTGTNAYFLSLSSTWNPALHSEAVGFVSTPGNLAELSSYYLLGVQLLFPQCYRECNSARSSLAVRQGFLRYLQDSVHQYEAWLYSVYASISQLQQSLETLQYQFESKQI</sequence>
<dbReference type="WBParaSite" id="snap_masked-unitig_14312-processed-gene-0.1-mRNA-1">
    <property type="protein sequence ID" value="snap_masked-unitig_14312-processed-gene-0.1-mRNA-1"/>
    <property type="gene ID" value="snap_masked-unitig_14312-processed-gene-0.1"/>
</dbReference>
<evidence type="ECO:0000313" key="4">
    <source>
        <dbReference type="WBParaSite" id="snap_masked-unitig_14312-processed-gene-0.1-mRNA-1"/>
    </source>
</evidence>
<dbReference type="InterPro" id="IPR002035">
    <property type="entry name" value="VWF_A"/>
</dbReference>
<keyword evidence="3" id="KW-1185">Reference proteome</keyword>
<keyword evidence="1" id="KW-0732">Signal</keyword>
<name>A0A1I8JL82_9PLAT</name>
<evidence type="ECO:0000259" key="2">
    <source>
        <dbReference type="PROSITE" id="PS50234"/>
    </source>
</evidence>